<dbReference type="Gene3D" id="1.20.1280.140">
    <property type="match status" value="1"/>
</dbReference>
<evidence type="ECO:0000256" key="1">
    <source>
        <dbReference type="SAM" id="SignalP"/>
    </source>
</evidence>
<name>A0AAD4L3P9_9EURO</name>
<reference evidence="2" key="1">
    <citation type="submission" date="2021-12" db="EMBL/GenBank/DDBJ databases">
        <title>Convergent genome expansion in fungi linked to evolution of root-endophyte symbiosis.</title>
        <authorList>
            <consortium name="DOE Joint Genome Institute"/>
            <person name="Ke Y.-H."/>
            <person name="Bonito G."/>
            <person name="Liao H.-L."/>
            <person name="Looney B."/>
            <person name="Rojas-Flechas A."/>
            <person name="Nash J."/>
            <person name="Hameed K."/>
            <person name="Schadt C."/>
            <person name="Martin F."/>
            <person name="Crous P.W."/>
            <person name="Miettinen O."/>
            <person name="Magnuson J.K."/>
            <person name="Labbe J."/>
            <person name="Jacobson D."/>
            <person name="Doktycz M.J."/>
            <person name="Veneault-Fourrey C."/>
            <person name="Kuo A."/>
            <person name="Mondo S."/>
            <person name="Calhoun S."/>
            <person name="Riley R."/>
            <person name="Ohm R."/>
            <person name="LaButti K."/>
            <person name="Andreopoulos B."/>
            <person name="Pangilinan J."/>
            <person name="Nolan M."/>
            <person name="Tritt A."/>
            <person name="Clum A."/>
            <person name="Lipzen A."/>
            <person name="Daum C."/>
            <person name="Barry K."/>
            <person name="Grigoriev I.V."/>
            <person name="Vilgalys R."/>
        </authorList>
    </citation>
    <scope>NUCLEOTIDE SEQUENCE</scope>
    <source>
        <strain evidence="2">PMI_201</strain>
    </source>
</reference>
<feature type="signal peptide" evidence="1">
    <location>
        <begin position="1"/>
        <end position="20"/>
    </location>
</feature>
<dbReference type="Proteomes" id="UP001201262">
    <property type="component" value="Unassembled WGS sequence"/>
</dbReference>
<comment type="caution">
    <text evidence="2">The sequence shown here is derived from an EMBL/GenBank/DDBJ whole genome shotgun (WGS) entry which is preliminary data.</text>
</comment>
<dbReference type="GO" id="GO:0005576">
    <property type="term" value="C:extracellular region"/>
    <property type="evidence" value="ECO:0007669"/>
    <property type="project" value="TreeGrafter"/>
</dbReference>
<dbReference type="Pfam" id="PF12296">
    <property type="entry name" value="HsbA"/>
    <property type="match status" value="1"/>
</dbReference>
<dbReference type="EMBL" id="JAJTJA010000001">
    <property type="protein sequence ID" value="KAH8705367.1"/>
    <property type="molecule type" value="Genomic_DNA"/>
</dbReference>
<keyword evidence="1" id="KW-0732">Signal</keyword>
<dbReference type="PANTHER" id="PTHR38123:SF4">
    <property type="entry name" value="CELL WALL GALACTOMANNOPROTEIN, PUTATIVE (AFU_ORTHOLOGUE AFUA_4G00870)-RELATED"/>
    <property type="match status" value="1"/>
</dbReference>
<sequence length="173" mass="17862">MRITLPTLSLAFALALGVAADYQTVNYDVGNISAILTTLDNDVQGVVAGTPGLGFALQVEQDAVVLDKKILQTIQDINASPAFGTGGSLEVGISLLALEPKINTTLADVASKNKAFGDLGVIVLASLKQLKKDTDTLGQLIVPKLDALEQALAPAIISGIDNAFANALAAYQT</sequence>
<keyword evidence="3" id="KW-1185">Reference proteome</keyword>
<dbReference type="AlphaFoldDB" id="A0AAD4L3P9"/>
<accession>A0AAD4L3P9</accession>
<gene>
    <name evidence="2" type="ORF">BGW36DRAFT_12409</name>
</gene>
<organism evidence="2 3">
    <name type="scientific">Talaromyces proteolyticus</name>
    <dbReference type="NCBI Taxonomy" id="1131652"/>
    <lineage>
        <taxon>Eukaryota</taxon>
        <taxon>Fungi</taxon>
        <taxon>Dikarya</taxon>
        <taxon>Ascomycota</taxon>
        <taxon>Pezizomycotina</taxon>
        <taxon>Eurotiomycetes</taxon>
        <taxon>Eurotiomycetidae</taxon>
        <taxon>Eurotiales</taxon>
        <taxon>Trichocomaceae</taxon>
        <taxon>Talaromyces</taxon>
        <taxon>Talaromyces sect. Bacilispori</taxon>
    </lineage>
</organism>
<dbReference type="GeneID" id="70239595"/>
<evidence type="ECO:0000313" key="2">
    <source>
        <dbReference type="EMBL" id="KAH8705367.1"/>
    </source>
</evidence>
<dbReference type="InterPro" id="IPR021054">
    <property type="entry name" value="Cell_wall_mannoprotein_1"/>
</dbReference>
<feature type="chain" id="PRO_5041961174" evidence="1">
    <location>
        <begin position="21"/>
        <end position="173"/>
    </location>
</feature>
<evidence type="ECO:0000313" key="3">
    <source>
        <dbReference type="Proteomes" id="UP001201262"/>
    </source>
</evidence>
<dbReference type="PANTHER" id="PTHR38123">
    <property type="entry name" value="CELL WALL SERINE-THREONINE-RICH GALACTOMANNOPROTEIN MP1 (AFU_ORTHOLOGUE AFUA_4G03240)"/>
    <property type="match status" value="1"/>
</dbReference>
<proteinExistence type="predicted"/>
<dbReference type="RefSeq" id="XP_046077988.1">
    <property type="nucleotide sequence ID" value="XM_046209308.1"/>
</dbReference>
<protein>
    <submittedName>
        <fullName evidence="2">Hydrophobic surface binding protein A-domain-containing protein</fullName>
    </submittedName>
</protein>